<dbReference type="AlphaFoldDB" id="A0A0D2EDV6"/>
<dbReference type="GO" id="GO:0046872">
    <property type="term" value="F:metal ion binding"/>
    <property type="evidence" value="ECO:0007669"/>
    <property type="project" value="UniProtKB-KW"/>
</dbReference>
<dbReference type="GeneID" id="25330396"/>
<gene>
    <name evidence="4" type="ORF">PV05_08488</name>
</gene>
<dbReference type="Pfam" id="PF01557">
    <property type="entry name" value="FAA_hydrolase"/>
    <property type="match status" value="1"/>
</dbReference>
<proteinExistence type="inferred from homology"/>
<organism evidence="4 5">
    <name type="scientific">Exophiala xenobiotica</name>
    <dbReference type="NCBI Taxonomy" id="348802"/>
    <lineage>
        <taxon>Eukaryota</taxon>
        <taxon>Fungi</taxon>
        <taxon>Dikarya</taxon>
        <taxon>Ascomycota</taxon>
        <taxon>Pezizomycotina</taxon>
        <taxon>Eurotiomycetes</taxon>
        <taxon>Chaetothyriomycetidae</taxon>
        <taxon>Chaetothyriales</taxon>
        <taxon>Herpotrichiellaceae</taxon>
        <taxon>Exophiala</taxon>
    </lineage>
</organism>
<dbReference type="SUPFAM" id="SSF56529">
    <property type="entry name" value="FAH"/>
    <property type="match status" value="1"/>
</dbReference>
<sequence>MSSFDYLVRFEDEHGNFLYGHATADDLRSEMVGQSLDIYDGSVPWDAGFTLSNRKGRVCKVLSPLASTPIIHGVGLNYKAHADEGNMKLPPYPILFVKFPDALANPYDDIPVNKEAWQLDYEGELCVVIGKDCKNLSATDNPLDYVLGYAVGNDISSRYWQDKTRASGQHGYAKSMDKFAPLGPVIASTRVIPDPSRLQLTTHVNGELRQKSGTDNMIFDVPTLIRHLSRGITLRAGTVIMTGTPEGVAAFIKPSPWLEDGDVVEIEISSIGKIRNKMVFEDATSTPPDDSAPGFG</sequence>
<evidence type="ECO:0000313" key="5">
    <source>
        <dbReference type="Proteomes" id="UP000054342"/>
    </source>
</evidence>
<dbReference type="HOGENOM" id="CLU_028458_2_1_1"/>
<comment type="similarity">
    <text evidence="1">Belongs to the FAH family.</text>
</comment>
<dbReference type="Gene3D" id="3.90.850.10">
    <property type="entry name" value="Fumarylacetoacetase-like, C-terminal domain"/>
    <property type="match status" value="1"/>
</dbReference>
<dbReference type="OrthoDB" id="4126083at2759"/>
<dbReference type="InterPro" id="IPR011234">
    <property type="entry name" value="Fumarylacetoacetase-like_C"/>
</dbReference>
<evidence type="ECO:0000313" key="4">
    <source>
        <dbReference type="EMBL" id="KIW52875.1"/>
    </source>
</evidence>
<dbReference type="EMBL" id="KN847321">
    <property type="protein sequence ID" value="KIW52875.1"/>
    <property type="molecule type" value="Genomic_DNA"/>
</dbReference>
<dbReference type="Proteomes" id="UP000054342">
    <property type="component" value="Unassembled WGS sequence"/>
</dbReference>
<dbReference type="STRING" id="348802.A0A0D2EDV6"/>
<dbReference type="PANTHER" id="PTHR11820">
    <property type="entry name" value="ACYLPYRUVASE"/>
    <property type="match status" value="1"/>
</dbReference>
<dbReference type="InterPro" id="IPR036663">
    <property type="entry name" value="Fumarylacetoacetase_C_sf"/>
</dbReference>
<evidence type="ECO:0000259" key="3">
    <source>
        <dbReference type="Pfam" id="PF01557"/>
    </source>
</evidence>
<reference evidence="4 5" key="1">
    <citation type="submission" date="2015-01" db="EMBL/GenBank/DDBJ databases">
        <title>The Genome Sequence of Exophiala xenobiotica CBS118157.</title>
        <authorList>
            <consortium name="The Broad Institute Genomics Platform"/>
            <person name="Cuomo C."/>
            <person name="de Hoog S."/>
            <person name="Gorbushina A."/>
            <person name="Stielow B."/>
            <person name="Teixiera M."/>
            <person name="Abouelleil A."/>
            <person name="Chapman S.B."/>
            <person name="Priest M."/>
            <person name="Young S.K."/>
            <person name="Wortman J."/>
            <person name="Nusbaum C."/>
            <person name="Birren B."/>
        </authorList>
    </citation>
    <scope>NUCLEOTIDE SEQUENCE [LARGE SCALE GENOMIC DNA]</scope>
    <source>
        <strain evidence="4 5">CBS 118157</strain>
    </source>
</reference>
<name>A0A0D2EDV6_9EURO</name>
<keyword evidence="2" id="KW-0479">Metal-binding</keyword>
<protein>
    <recommendedName>
        <fullName evidence="3">Fumarylacetoacetase-like C-terminal domain-containing protein</fullName>
    </recommendedName>
</protein>
<evidence type="ECO:0000256" key="1">
    <source>
        <dbReference type="ARBA" id="ARBA00010211"/>
    </source>
</evidence>
<evidence type="ECO:0000256" key="2">
    <source>
        <dbReference type="ARBA" id="ARBA00022723"/>
    </source>
</evidence>
<dbReference type="GO" id="GO:0006107">
    <property type="term" value="P:oxaloacetate metabolic process"/>
    <property type="evidence" value="ECO:0007669"/>
    <property type="project" value="UniProtKB-ARBA"/>
</dbReference>
<dbReference type="GO" id="GO:0050163">
    <property type="term" value="F:oxaloacetate tautomerase activity"/>
    <property type="evidence" value="ECO:0007669"/>
    <property type="project" value="UniProtKB-ARBA"/>
</dbReference>
<dbReference type="GO" id="GO:0018773">
    <property type="term" value="F:acetylpyruvate hydrolase activity"/>
    <property type="evidence" value="ECO:0007669"/>
    <property type="project" value="TreeGrafter"/>
</dbReference>
<feature type="domain" description="Fumarylacetoacetase-like C-terminal" evidence="3">
    <location>
        <begin position="71"/>
        <end position="278"/>
    </location>
</feature>
<dbReference type="FunFam" id="3.90.850.10:FF:000002">
    <property type="entry name" value="2-hydroxyhepta-2,4-diene-1,7-dioate isomerase"/>
    <property type="match status" value="1"/>
</dbReference>
<keyword evidence="5" id="KW-1185">Reference proteome</keyword>
<accession>A0A0D2EDV6</accession>
<dbReference type="RefSeq" id="XP_013313459.1">
    <property type="nucleotide sequence ID" value="XM_013458005.1"/>
</dbReference>
<dbReference type="PANTHER" id="PTHR11820:SF7">
    <property type="entry name" value="ACYLPYRUVASE FAHD1, MITOCHONDRIAL"/>
    <property type="match status" value="1"/>
</dbReference>